<dbReference type="EMBL" id="JAESJJ010000042">
    <property type="protein sequence ID" value="MBL3611023.1"/>
    <property type="molecule type" value="Genomic_DNA"/>
</dbReference>
<dbReference type="Pfam" id="PF08887">
    <property type="entry name" value="GAD-like"/>
    <property type="match status" value="1"/>
</dbReference>
<dbReference type="InterPro" id="IPR014983">
    <property type="entry name" value="GAD-rel"/>
</dbReference>
<comment type="caution">
    <text evidence="3">The sequence shown here is derived from an EMBL/GenBank/DDBJ whole genome shotgun (WGS) entry which is preliminary data.</text>
</comment>
<proteinExistence type="predicted"/>
<sequence length="237" mass="26263">MADIEKNYRARAEKLGEPTAREPMPEAELAYCEGRLPPRLIRFMEELGYATFQQGGVTIAKPSALAPVLALVFKSDPDLRHDDCTVVSYNPFGDLLVWSDRLKTFRISLAEGRISSQELAPTQFGPSLQRPKPASPPDPNLIARSAVMVRPDDFDFLDYAGQEMLARCIAMHGPIDLGECYGFFPALALAGVESPMRRVENIRRVPALEHFAFLAQAQPFYLTKVGPAGVEKVREIG</sequence>
<dbReference type="RefSeq" id="WP_202250521.1">
    <property type="nucleotide sequence ID" value="NZ_JAESJJ010000042.1"/>
</dbReference>
<organism evidence="3 4">
    <name type="scientific">Rhodovulum sulfidophilum</name>
    <name type="common">Rhodobacter sulfidophilus</name>
    <dbReference type="NCBI Taxonomy" id="35806"/>
    <lineage>
        <taxon>Bacteria</taxon>
        <taxon>Pseudomonadati</taxon>
        <taxon>Pseudomonadota</taxon>
        <taxon>Alphaproteobacteria</taxon>
        <taxon>Rhodobacterales</taxon>
        <taxon>Paracoccaceae</taxon>
        <taxon>Rhodovulum</taxon>
    </lineage>
</organism>
<protein>
    <submittedName>
        <fullName evidence="3">DUF1851 domain-containing protein</fullName>
    </submittedName>
</protein>
<evidence type="ECO:0000259" key="1">
    <source>
        <dbReference type="Pfam" id="PF08887"/>
    </source>
</evidence>
<reference evidence="3 4" key="1">
    <citation type="submission" date="2021-01" db="EMBL/GenBank/DDBJ databases">
        <title>Draft genomes of Rhodovulum sulfidophilum.</title>
        <authorList>
            <person name="Guzman M.S."/>
        </authorList>
    </citation>
    <scope>NUCLEOTIDE SEQUENCE [LARGE SCALE GENOMIC DNA]</scope>
    <source>
        <strain evidence="3 4">AB35</strain>
    </source>
</reference>
<accession>A0ABS1RYN0</accession>
<keyword evidence="4" id="KW-1185">Reference proteome</keyword>
<evidence type="ECO:0000313" key="3">
    <source>
        <dbReference type="EMBL" id="MBL3611023.1"/>
    </source>
</evidence>
<dbReference type="InterPro" id="IPR015002">
    <property type="entry name" value="T6SS_Tdi1_C"/>
</dbReference>
<name>A0ABS1RYN0_RHOSU</name>
<gene>
    <name evidence="3" type="ORF">JMM60_19975</name>
</gene>
<evidence type="ECO:0000313" key="4">
    <source>
        <dbReference type="Proteomes" id="UP000604473"/>
    </source>
</evidence>
<dbReference type="Proteomes" id="UP000604473">
    <property type="component" value="Unassembled WGS sequence"/>
</dbReference>
<dbReference type="Pfam" id="PF08906">
    <property type="entry name" value="T6SS_Tdi1_C"/>
    <property type="match status" value="1"/>
</dbReference>
<evidence type="ECO:0000259" key="2">
    <source>
        <dbReference type="Pfam" id="PF08906"/>
    </source>
</evidence>
<feature type="domain" description="T6SS immunity protein Tdi1 C-terminal" evidence="2">
    <location>
        <begin position="153"/>
        <end position="216"/>
    </location>
</feature>
<feature type="domain" description="GAD-related" evidence="1">
    <location>
        <begin position="12"/>
        <end position="108"/>
    </location>
</feature>